<comment type="subcellular location">
    <subcellularLocation>
        <location evidence="1">Cell envelope</location>
    </subcellularLocation>
</comment>
<gene>
    <name evidence="8" type="ORF">B7H23_09110</name>
</gene>
<dbReference type="Pfam" id="PF00497">
    <property type="entry name" value="SBP_bac_3"/>
    <property type="match status" value="1"/>
</dbReference>
<dbReference type="SUPFAM" id="SSF53850">
    <property type="entry name" value="Periplasmic binding protein-like II"/>
    <property type="match status" value="1"/>
</dbReference>
<dbReference type="GO" id="GO:0030313">
    <property type="term" value="C:cell envelope"/>
    <property type="evidence" value="ECO:0007669"/>
    <property type="project" value="UniProtKB-SubCell"/>
</dbReference>
<name>A0A231UWM6_9HYPH</name>
<evidence type="ECO:0000259" key="6">
    <source>
        <dbReference type="SMART" id="SM00062"/>
    </source>
</evidence>
<dbReference type="EMBL" id="NBYO01000002">
    <property type="protein sequence ID" value="OXT00300.1"/>
    <property type="molecule type" value="Genomic_DNA"/>
</dbReference>
<evidence type="ECO:0000259" key="7">
    <source>
        <dbReference type="SMART" id="SM00079"/>
    </source>
</evidence>
<dbReference type="InterPro" id="IPR018313">
    <property type="entry name" value="SBP_3_CS"/>
</dbReference>
<keyword evidence="9" id="KW-1185">Reference proteome</keyword>
<comment type="similarity">
    <text evidence="2 4">Belongs to the bacterial solute-binding protein 3 family.</text>
</comment>
<protein>
    <submittedName>
        <fullName evidence="8">Amino acid ABC transporter</fullName>
    </submittedName>
</protein>
<dbReference type="InterPro" id="IPR001320">
    <property type="entry name" value="Iontro_rcpt_C"/>
</dbReference>
<accession>A0A231UWM6</accession>
<dbReference type="Gene3D" id="3.40.190.10">
    <property type="entry name" value="Periplasmic binding protein-like II"/>
    <property type="match status" value="2"/>
</dbReference>
<dbReference type="RefSeq" id="WP_094077127.1">
    <property type="nucleotide sequence ID" value="NZ_NBYO01000002.1"/>
</dbReference>
<keyword evidence="3 5" id="KW-0732">Signal</keyword>
<evidence type="ECO:0000256" key="4">
    <source>
        <dbReference type="RuleBase" id="RU003744"/>
    </source>
</evidence>
<comment type="caution">
    <text evidence="8">The sequence shown here is derived from an EMBL/GenBank/DDBJ whole genome shotgun (WGS) entry which is preliminary data.</text>
</comment>
<dbReference type="PANTHER" id="PTHR35936:SF17">
    <property type="entry name" value="ARGININE-BINDING EXTRACELLULAR PROTEIN ARTP"/>
    <property type="match status" value="1"/>
</dbReference>
<dbReference type="SMART" id="SM00079">
    <property type="entry name" value="PBPe"/>
    <property type="match status" value="1"/>
</dbReference>
<evidence type="ECO:0000313" key="8">
    <source>
        <dbReference type="EMBL" id="OXT00300.1"/>
    </source>
</evidence>
<evidence type="ECO:0000313" key="9">
    <source>
        <dbReference type="Proteomes" id="UP000215405"/>
    </source>
</evidence>
<reference evidence="9" key="1">
    <citation type="journal article" date="2017" name="Int. J. Syst. Evol. Microbiol.">
        <title>Notoacmeibacter marinus gen. nov., sp. nov., isolated from the gut of a limpet and proposal of Notoacmeibacteraceae fam. nov. in the order Rhizobiales of the class Alphaproteobacteria.</title>
        <authorList>
            <person name="Huang Z."/>
            <person name="Guo F."/>
            <person name="Lai Q."/>
        </authorList>
    </citation>
    <scope>NUCLEOTIDE SEQUENCE [LARGE SCALE GENOMIC DNA]</scope>
    <source>
        <strain evidence="9">XMTR2A4</strain>
    </source>
</reference>
<evidence type="ECO:0000256" key="3">
    <source>
        <dbReference type="ARBA" id="ARBA00022729"/>
    </source>
</evidence>
<feature type="domain" description="Ionotropic glutamate receptor C-terminal" evidence="7">
    <location>
        <begin position="27"/>
        <end position="247"/>
    </location>
</feature>
<evidence type="ECO:0000256" key="2">
    <source>
        <dbReference type="ARBA" id="ARBA00010333"/>
    </source>
</evidence>
<feature type="signal peptide" evidence="5">
    <location>
        <begin position="1"/>
        <end position="22"/>
    </location>
</feature>
<dbReference type="Proteomes" id="UP000215405">
    <property type="component" value="Unassembled WGS sequence"/>
</dbReference>
<proteinExistence type="inferred from homology"/>
<dbReference type="GO" id="GO:0016020">
    <property type="term" value="C:membrane"/>
    <property type="evidence" value="ECO:0007669"/>
    <property type="project" value="InterPro"/>
</dbReference>
<dbReference type="SMART" id="SM00062">
    <property type="entry name" value="PBPb"/>
    <property type="match status" value="1"/>
</dbReference>
<dbReference type="AlphaFoldDB" id="A0A231UWM6"/>
<organism evidence="8 9">
    <name type="scientific">Notoacmeibacter marinus</name>
    <dbReference type="NCBI Taxonomy" id="1876515"/>
    <lineage>
        <taxon>Bacteria</taxon>
        <taxon>Pseudomonadati</taxon>
        <taxon>Pseudomonadota</taxon>
        <taxon>Alphaproteobacteria</taxon>
        <taxon>Hyphomicrobiales</taxon>
        <taxon>Notoacmeibacteraceae</taxon>
        <taxon>Notoacmeibacter</taxon>
    </lineage>
</organism>
<evidence type="ECO:0000256" key="5">
    <source>
        <dbReference type="SAM" id="SignalP"/>
    </source>
</evidence>
<dbReference type="PROSITE" id="PS01039">
    <property type="entry name" value="SBP_BACTERIAL_3"/>
    <property type="match status" value="1"/>
</dbReference>
<dbReference type="GO" id="GO:0015276">
    <property type="term" value="F:ligand-gated monoatomic ion channel activity"/>
    <property type="evidence" value="ECO:0007669"/>
    <property type="project" value="InterPro"/>
</dbReference>
<dbReference type="PANTHER" id="PTHR35936">
    <property type="entry name" value="MEMBRANE-BOUND LYTIC MUREIN TRANSGLYCOSYLASE F"/>
    <property type="match status" value="1"/>
</dbReference>
<feature type="domain" description="Solute-binding protein family 3/N-terminal" evidence="6">
    <location>
        <begin position="27"/>
        <end position="248"/>
    </location>
</feature>
<feature type="chain" id="PRO_5013008720" evidence="5">
    <location>
        <begin position="23"/>
        <end position="252"/>
    </location>
</feature>
<sequence length="252" mass="27768">MLLRRTFLALSVVALTVPAALAQDKMSLKIGSEGAYPPFNQLNSNNELEGFDIDIARALCEEMNAECEFVTQDWDGIIPALQAGKFDAIVASMSITPERQEQVSFSEPYYTNSLRLVAASDGDIKDATAETLADKTIGVQQGTVAETFMTEEMGDVTMKPYPTQEEAYLDLKNGRLDGVVADFGVQDEFIKQNEGYEVVGEPLLQDDQIAIAVRKDEQDLADKFSAAIKAIRDNGTYQKINEKYFGFDIYGG</sequence>
<evidence type="ECO:0000256" key="1">
    <source>
        <dbReference type="ARBA" id="ARBA00004196"/>
    </source>
</evidence>
<dbReference type="InterPro" id="IPR001638">
    <property type="entry name" value="Solute-binding_3/MltF_N"/>
</dbReference>